<protein>
    <submittedName>
        <fullName evidence="2">Uncharacterized protein</fullName>
    </submittedName>
</protein>
<dbReference type="EMBL" id="JASCZI010060948">
    <property type="protein sequence ID" value="MED6136934.1"/>
    <property type="molecule type" value="Genomic_DNA"/>
</dbReference>
<sequence>MLLRAAAIIVVLLLCCAKESSPEMSCFSSNPVAATESCLPLLSELACFCFPQDSIAGAAEVRRIVPMASPWAFAFGFVSLHLFAVSLNDARPYLWFFIATKSFGNLVNSLKKKIDETEKDMKSQAELFVIMLCQK</sequence>
<evidence type="ECO:0000256" key="1">
    <source>
        <dbReference type="SAM" id="SignalP"/>
    </source>
</evidence>
<feature type="signal peptide" evidence="1">
    <location>
        <begin position="1"/>
        <end position="22"/>
    </location>
</feature>
<proteinExistence type="predicted"/>
<feature type="chain" id="PRO_5046669156" evidence="1">
    <location>
        <begin position="23"/>
        <end position="135"/>
    </location>
</feature>
<evidence type="ECO:0000313" key="2">
    <source>
        <dbReference type="EMBL" id="MED6136934.1"/>
    </source>
</evidence>
<organism evidence="2 3">
    <name type="scientific">Stylosanthes scabra</name>
    <dbReference type="NCBI Taxonomy" id="79078"/>
    <lineage>
        <taxon>Eukaryota</taxon>
        <taxon>Viridiplantae</taxon>
        <taxon>Streptophyta</taxon>
        <taxon>Embryophyta</taxon>
        <taxon>Tracheophyta</taxon>
        <taxon>Spermatophyta</taxon>
        <taxon>Magnoliopsida</taxon>
        <taxon>eudicotyledons</taxon>
        <taxon>Gunneridae</taxon>
        <taxon>Pentapetalae</taxon>
        <taxon>rosids</taxon>
        <taxon>fabids</taxon>
        <taxon>Fabales</taxon>
        <taxon>Fabaceae</taxon>
        <taxon>Papilionoideae</taxon>
        <taxon>50 kb inversion clade</taxon>
        <taxon>dalbergioids sensu lato</taxon>
        <taxon>Dalbergieae</taxon>
        <taxon>Pterocarpus clade</taxon>
        <taxon>Stylosanthes</taxon>
    </lineage>
</organism>
<keyword evidence="1" id="KW-0732">Signal</keyword>
<keyword evidence="3" id="KW-1185">Reference proteome</keyword>
<accession>A0ABU6SLE8</accession>
<evidence type="ECO:0000313" key="3">
    <source>
        <dbReference type="Proteomes" id="UP001341840"/>
    </source>
</evidence>
<gene>
    <name evidence="2" type="ORF">PIB30_060364</name>
</gene>
<reference evidence="2 3" key="1">
    <citation type="journal article" date="2023" name="Plants (Basel)">
        <title>Bridging the Gap: Combining Genomics and Transcriptomics Approaches to Understand Stylosanthes scabra, an Orphan Legume from the Brazilian Caatinga.</title>
        <authorList>
            <person name="Ferreira-Neto J.R.C."/>
            <person name="da Silva M.D."/>
            <person name="Binneck E."/>
            <person name="de Melo N.F."/>
            <person name="da Silva R.H."/>
            <person name="de Melo A.L.T.M."/>
            <person name="Pandolfi V."/>
            <person name="Bustamante F.O."/>
            <person name="Brasileiro-Vidal A.C."/>
            <person name="Benko-Iseppon A.M."/>
        </authorList>
    </citation>
    <scope>NUCLEOTIDE SEQUENCE [LARGE SCALE GENOMIC DNA]</scope>
    <source>
        <tissue evidence="2">Leaves</tissue>
    </source>
</reference>
<dbReference type="Proteomes" id="UP001341840">
    <property type="component" value="Unassembled WGS sequence"/>
</dbReference>
<comment type="caution">
    <text evidence="2">The sequence shown here is derived from an EMBL/GenBank/DDBJ whole genome shotgun (WGS) entry which is preliminary data.</text>
</comment>
<name>A0ABU6SLE8_9FABA</name>